<proteinExistence type="predicted"/>
<organism evidence="2 3">
    <name type="scientific">Toxocara canis</name>
    <name type="common">Canine roundworm</name>
    <dbReference type="NCBI Taxonomy" id="6265"/>
    <lineage>
        <taxon>Eukaryota</taxon>
        <taxon>Metazoa</taxon>
        <taxon>Ecdysozoa</taxon>
        <taxon>Nematoda</taxon>
        <taxon>Chromadorea</taxon>
        <taxon>Rhabditida</taxon>
        <taxon>Spirurina</taxon>
        <taxon>Ascaridomorpha</taxon>
        <taxon>Ascaridoidea</taxon>
        <taxon>Toxocaridae</taxon>
        <taxon>Toxocara</taxon>
    </lineage>
</organism>
<comment type="caution">
    <text evidence="2">The sequence shown here is derived from an EMBL/GenBank/DDBJ whole genome shotgun (WGS) entry which is preliminary data.</text>
</comment>
<evidence type="ECO:0000313" key="3">
    <source>
        <dbReference type="Proteomes" id="UP000031036"/>
    </source>
</evidence>
<gene>
    <name evidence="2" type="ORF">Tcan_04276</name>
</gene>
<feature type="region of interest" description="Disordered" evidence="1">
    <location>
        <begin position="1"/>
        <end position="215"/>
    </location>
</feature>
<reference evidence="2 3" key="1">
    <citation type="submission" date="2014-11" db="EMBL/GenBank/DDBJ databases">
        <title>Genetic blueprint of the zoonotic pathogen Toxocara canis.</title>
        <authorList>
            <person name="Zhu X.-Q."/>
            <person name="Korhonen P.K."/>
            <person name="Cai H."/>
            <person name="Young N.D."/>
            <person name="Nejsum P."/>
            <person name="von Samson-Himmelstjerna G."/>
            <person name="Boag P.R."/>
            <person name="Tan P."/>
            <person name="Li Q."/>
            <person name="Min J."/>
            <person name="Yang Y."/>
            <person name="Wang X."/>
            <person name="Fang X."/>
            <person name="Hall R.S."/>
            <person name="Hofmann A."/>
            <person name="Sternberg P.W."/>
            <person name="Jex A.R."/>
            <person name="Gasser R.B."/>
        </authorList>
    </citation>
    <scope>NUCLEOTIDE SEQUENCE [LARGE SCALE GENOMIC DNA]</scope>
    <source>
        <strain evidence="2">PN_DK_2014</strain>
    </source>
</reference>
<dbReference type="Proteomes" id="UP000031036">
    <property type="component" value="Unassembled WGS sequence"/>
</dbReference>
<protein>
    <submittedName>
        <fullName evidence="2">Uncharacterized protein</fullName>
    </submittedName>
</protein>
<keyword evidence="3" id="KW-1185">Reference proteome</keyword>
<evidence type="ECO:0000256" key="1">
    <source>
        <dbReference type="SAM" id="MobiDB-lite"/>
    </source>
</evidence>
<dbReference type="AlphaFoldDB" id="A0A0B2VTT2"/>
<evidence type="ECO:0000313" key="2">
    <source>
        <dbReference type="EMBL" id="KHN84759.1"/>
    </source>
</evidence>
<feature type="compositionally biased region" description="Low complexity" evidence="1">
    <location>
        <begin position="86"/>
        <end position="97"/>
    </location>
</feature>
<feature type="compositionally biased region" description="Gly residues" evidence="1">
    <location>
        <begin position="98"/>
        <end position="115"/>
    </location>
</feature>
<sequence>MQPGDYGSGGRTGSGGSGAASGTRRSREGVGASQGRTSDRSFGASEKDAAASRKAWGGAGPEQSFLGGSRSCYMQPGTFGGGAGVRSGRSGSLSSGGTSSGGNTTGSYGGYGAGGATNRNASTGSKAWGGSGPERSFLGGTRSCYMLPGTPGGGVSAGNRKNDNVGDGGESGGASSSGASGRGAKAKRGSTGRKGGAGSQQSFDSGARSVYFGPR</sequence>
<accession>A0A0B2VTT2</accession>
<feature type="compositionally biased region" description="Low complexity" evidence="1">
    <location>
        <begin position="173"/>
        <end position="183"/>
    </location>
</feature>
<feature type="compositionally biased region" description="Gly residues" evidence="1">
    <location>
        <begin position="1"/>
        <end position="19"/>
    </location>
</feature>
<dbReference type="EMBL" id="JPKZ01000903">
    <property type="protein sequence ID" value="KHN84759.1"/>
    <property type="molecule type" value="Genomic_DNA"/>
</dbReference>
<name>A0A0B2VTT2_TOXCA</name>